<gene>
    <name evidence="2" type="ORF">D9Q98_007948</name>
</gene>
<keyword evidence="3" id="KW-1185">Reference proteome</keyword>
<comment type="caution">
    <text evidence="2">The sequence shown here is derived from an EMBL/GenBank/DDBJ whole genome shotgun (WGS) entry which is preliminary data.</text>
</comment>
<dbReference type="GO" id="GO:0005634">
    <property type="term" value="C:nucleus"/>
    <property type="evidence" value="ECO:0007669"/>
    <property type="project" value="TreeGrafter"/>
</dbReference>
<dbReference type="Pfam" id="PF12165">
    <property type="entry name" value="Alfin"/>
    <property type="match status" value="1"/>
</dbReference>
<name>A0A9D4TI05_CHLVU</name>
<evidence type="ECO:0000313" key="3">
    <source>
        <dbReference type="Proteomes" id="UP001055712"/>
    </source>
</evidence>
<protein>
    <recommendedName>
        <fullName evidence="1">Alfin N-terminal domain-containing protein</fullName>
    </recommendedName>
</protein>
<dbReference type="GO" id="GO:0042393">
    <property type="term" value="F:histone binding"/>
    <property type="evidence" value="ECO:0007669"/>
    <property type="project" value="InterPro"/>
</dbReference>
<dbReference type="Proteomes" id="UP001055712">
    <property type="component" value="Unassembled WGS sequence"/>
</dbReference>
<dbReference type="GO" id="GO:0003712">
    <property type="term" value="F:transcription coregulator activity"/>
    <property type="evidence" value="ECO:0007669"/>
    <property type="project" value="TreeGrafter"/>
</dbReference>
<organism evidence="2 3">
    <name type="scientific">Chlorella vulgaris</name>
    <name type="common">Green alga</name>
    <dbReference type="NCBI Taxonomy" id="3077"/>
    <lineage>
        <taxon>Eukaryota</taxon>
        <taxon>Viridiplantae</taxon>
        <taxon>Chlorophyta</taxon>
        <taxon>core chlorophytes</taxon>
        <taxon>Trebouxiophyceae</taxon>
        <taxon>Chlorellales</taxon>
        <taxon>Chlorellaceae</taxon>
        <taxon>Chlorella clade</taxon>
        <taxon>Chlorella</taxon>
    </lineage>
</organism>
<dbReference type="GO" id="GO:0000976">
    <property type="term" value="F:transcription cis-regulatory region binding"/>
    <property type="evidence" value="ECO:0007669"/>
    <property type="project" value="TreeGrafter"/>
</dbReference>
<dbReference type="PANTHER" id="PTHR12321">
    <property type="entry name" value="CPG BINDING PROTEIN"/>
    <property type="match status" value="1"/>
</dbReference>
<dbReference type="PANTHER" id="PTHR12321:SF98">
    <property type="entry name" value="PHD FINGER PROTEIN ALFIN-LIKE 5"/>
    <property type="match status" value="1"/>
</dbReference>
<proteinExistence type="predicted"/>
<dbReference type="AlphaFoldDB" id="A0A9D4TI05"/>
<dbReference type="EMBL" id="SIDB01000011">
    <property type="protein sequence ID" value="KAI3425980.1"/>
    <property type="molecule type" value="Genomic_DNA"/>
</dbReference>
<dbReference type="OrthoDB" id="436852at2759"/>
<evidence type="ECO:0000313" key="2">
    <source>
        <dbReference type="EMBL" id="KAI3425980.1"/>
    </source>
</evidence>
<evidence type="ECO:0000259" key="1">
    <source>
        <dbReference type="Pfam" id="PF12165"/>
    </source>
</evidence>
<dbReference type="GO" id="GO:0006355">
    <property type="term" value="P:regulation of DNA-templated transcription"/>
    <property type="evidence" value="ECO:0007669"/>
    <property type="project" value="InterPro"/>
</dbReference>
<dbReference type="InterPro" id="IPR021998">
    <property type="entry name" value="Alfin_N"/>
</dbReference>
<accession>A0A9D4TI05</accession>
<sequence length="266" mass="29598">MANMVMANIPIPKTVESIYEDYRMRREGLLMALVDDHKDLWAACGPDRDNLCLYSYPDGNWAVDLPVVEVPPELPEPVLGINFARDGMDRKDWLALCAVHSDAWLMSLIFFYAARFDADGRAELFSLVNQHPTVYEVVTGRVARNKMYKRKLPRPAGPTPAQQAAAAASAAAMAAFEEPNPFVRPGYQAADQPLPTGRLLTAADVSPALSGRQAELFWPDDGKWYLIQFNAIYQDTNKADVQYATGEFEQLDLTEVINDGHCSLLS</sequence>
<dbReference type="InterPro" id="IPR045104">
    <property type="entry name" value="Alfin"/>
</dbReference>
<reference evidence="2" key="2">
    <citation type="submission" date="2020-11" db="EMBL/GenBank/DDBJ databases">
        <authorList>
            <person name="Cecchin M."/>
            <person name="Marcolungo L."/>
            <person name="Rossato M."/>
            <person name="Girolomoni L."/>
            <person name="Cosentino E."/>
            <person name="Cuine S."/>
            <person name="Li-Beisson Y."/>
            <person name="Delledonne M."/>
            <person name="Ballottari M."/>
        </authorList>
    </citation>
    <scope>NUCLEOTIDE SEQUENCE</scope>
    <source>
        <strain evidence="2">211/11P</strain>
        <tissue evidence="2">Whole cell</tissue>
    </source>
</reference>
<reference evidence="2" key="1">
    <citation type="journal article" date="2019" name="Plant J.">
        <title>Chlorella vulgaris genome assembly and annotation reveals the molecular basis for metabolic acclimation to high light conditions.</title>
        <authorList>
            <person name="Cecchin M."/>
            <person name="Marcolungo L."/>
            <person name="Rossato M."/>
            <person name="Girolomoni L."/>
            <person name="Cosentino E."/>
            <person name="Cuine S."/>
            <person name="Li-Beisson Y."/>
            <person name="Delledonne M."/>
            <person name="Ballottari M."/>
        </authorList>
    </citation>
    <scope>NUCLEOTIDE SEQUENCE</scope>
    <source>
        <strain evidence="2">211/11P</strain>
    </source>
</reference>
<feature type="domain" description="Alfin N-terminal" evidence="1">
    <location>
        <begin position="14"/>
        <end position="139"/>
    </location>
</feature>